<proteinExistence type="predicted"/>
<reference evidence="1" key="1">
    <citation type="submission" date="2021-05" db="EMBL/GenBank/DDBJ databases">
        <authorList>
            <person name="Alejandro-Iglesias T.M."/>
            <person name="Baez-Cruz V.A."/>
            <person name="Bragalone-Rodriguez T."/>
            <person name="Braun-Zayas A."/>
            <person name="Carattini-Rivera A.Z."/>
            <person name="Castello-Casta F.M."/>
            <person name="Delgado-Torres D.N."/>
            <person name="Lopez-Castro L."/>
            <person name="Rivera-Torres A.P."/>
            <person name="Rodriguez-Diaz E.A."/>
            <person name="Tejas-Delatorre P.J."/>
            <person name="Torres-Carro S.E."/>
            <person name="Tristani-Rodriguez M."/>
            <person name="Vazquez E."/>
            <person name="Tolsma S."/>
            <person name="Caruso S.M."/>
            <person name="Garlena R.A."/>
            <person name="Russell D.A."/>
            <person name="Pope W.H."/>
            <person name="Jacobs-Se D."/>
            <person name="Hatfull G.F."/>
        </authorList>
    </citation>
    <scope>NUCLEOTIDE SEQUENCE</scope>
</reference>
<dbReference type="Proteomes" id="UP000826558">
    <property type="component" value="Segment"/>
</dbReference>
<sequence>MNGHEHYREAERLVALATEEYDVADAIHWSALAAAQAHAALALAAATALSGVIGNNVSSGSAINDLAHDSETLTAVNDWHEAAARRTSP</sequence>
<gene>
    <name evidence="1" type="primary">54</name>
    <name evidence="1" type="ORF">SEA_AGUEYBANA_54</name>
</gene>
<name>A0AC61NGB8_9CAUD</name>
<protein>
    <submittedName>
        <fullName evidence="1">Uncharacterized protein</fullName>
    </submittedName>
</protein>
<accession>A0AC61NGB8</accession>
<keyword evidence="2" id="KW-1185">Reference proteome</keyword>
<evidence type="ECO:0000313" key="1">
    <source>
        <dbReference type="EMBL" id="QYC54612.1"/>
    </source>
</evidence>
<organism evidence="1 2">
    <name type="scientific">Gordonia phage Agueybana</name>
    <dbReference type="NCBI Taxonomy" id="2859634"/>
    <lineage>
        <taxon>Viruses</taxon>
        <taxon>Duplodnaviria</taxon>
        <taxon>Heunggongvirae</taxon>
        <taxon>Uroviricota</taxon>
        <taxon>Caudoviricetes</taxon>
        <taxon>Nymbaxtervirinae</taxon>
        <taxon>Nymphadoravirus</taxon>
        <taxon>Nymphadoravirus agueybana</taxon>
    </lineage>
</organism>
<evidence type="ECO:0000313" key="2">
    <source>
        <dbReference type="Proteomes" id="UP000826558"/>
    </source>
</evidence>
<dbReference type="EMBL" id="MZ274304">
    <property type="protein sequence ID" value="QYC54612.1"/>
    <property type="molecule type" value="Genomic_DNA"/>
</dbReference>